<dbReference type="RefSeq" id="WP_074599341.1">
    <property type="nucleotide sequence ID" value="NZ_FNHF01000003.1"/>
</dbReference>
<feature type="domain" description="Type II methyltransferase M.TaqI-like" evidence="6">
    <location>
        <begin position="444"/>
        <end position="511"/>
    </location>
</feature>
<dbReference type="Pfam" id="PF07669">
    <property type="entry name" value="Eco57I"/>
    <property type="match status" value="2"/>
</dbReference>
<dbReference type="PANTHER" id="PTHR33841:SF1">
    <property type="entry name" value="DNA METHYLTRANSFERASE A"/>
    <property type="match status" value="1"/>
</dbReference>
<dbReference type="PANTHER" id="PTHR33841">
    <property type="entry name" value="DNA METHYLTRANSFERASE YEEA-RELATED"/>
    <property type="match status" value="1"/>
</dbReference>
<dbReference type="InterPro" id="IPR002052">
    <property type="entry name" value="DNA_methylase_N6_adenine_CS"/>
</dbReference>
<dbReference type="EMBL" id="FNHF01000003">
    <property type="protein sequence ID" value="SDM42355.1"/>
    <property type="molecule type" value="Genomic_DNA"/>
</dbReference>
<accession>A0A1G9T5G8</accession>
<protein>
    <recommendedName>
        <fullName evidence="1">site-specific DNA-methyltransferase (adenine-specific)</fullName>
        <ecNumber evidence="1">2.1.1.72</ecNumber>
    </recommendedName>
</protein>
<dbReference type="InterPro" id="IPR011639">
    <property type="entry name" value="MethylTrfase_TaqI-like_dom"/>
</dbReference>
<keyword evidence="2 7" id="KW-0489">Methyltransferase</keyword>
<dbReference type="InterPro" id="IPR029063">
    <property type="entry name" value="SAM-dependent_MTases_sf"/>
</dbReference>
<dbReference type="SUPFAM" id="SSF53335">
    <property type="entry name" value="S-adenosyl-L-methionine-dependent methyltransferases"/>
    <property type="match status" value="1"/>
</dbReference>
<name>A0A1G9T5G8_9BACI</name>
<evidence type="ECO:0000256" key="5">
    <source>
        <dbReference type="ARBA" id="ARBA00047942"/>
    </source>
</evidence>
<dbReference type="OrthoDB" id="32195at2"/>
<keyword evidence="4" id="KW-0949">S-adenosyl-L-methionine</keyword>
<dbReference type="Gene3D" id="3.40.50.150">
    <property type="entry name" value="Vaccinia Virus protein VP39"/>
    <property type="match status" value="1"/>
</dbReference>
<dbReference type="GO" id="GO:0032259">
    <property type="term" value="P:methylation"/>
    <property type="evidence" value="ECO:0007669"/>
    <property type="project" value="UniProtKB-KW"/>
</dbReference>
<evidence type="ECO:0000256" key="4">
    <source>
        <dbReference type="ARBA" id="ARBA00022691"/>
    </source>
</evidence>
<evidence type="ECO:0000256" key="2">
    <source>
        <dbReference type="ARBA" id="ARBA00022603"/>
    </source>
</evidence>
<dbReference type="PRINTS" id="PR00507">
    <property type="entry name" value="N12N6MTFRASE"/>
</dbReference>
<dbReference type="GO" id="GO:0003676">
    <property type="term" value="F:nucleic acid binding"/>
    <property type="evidence" value="ECO:0007669"/>
    <property type="project" value="InterPro"/>
</dbReference>
<keyword evidence="3" id="KW-0808">Transferase</keyword>
<organism evidence="7 8">
    <name type="scientific">Sediminibacillus halophilus</name>
    <dbReference type="NCBI Taxonomy" id="482461"/>
    <lineage>
        <taxon>Bacteria</taxon>
        <taxon>Bacillati</taxon>
        <taxon>Bacillota</taxon>
        <taxon>Bacilli</taxon>
        <taxon>Bacillales</taxon>
        <taxon>Bacillaceae</taxon>
        <taxon>Sediminibacillus</taxon>
    </lineage>
</organism>
<dbReference type="STRING" id="482461.SAMN05216244_2425"/>
<dbReference type="AlphaFoldDB" id="A0A1G9T5G8"/>
<dbReference type="GO" id="GO:0006304">
    <property type="term" value="P:DNA modification"/>
    <property type="evidence" value="ECO:0007669"/>
    <property type="project" value="InterPro"/>
</dbReference>
<dbReference type="InterPro" id="IPR050953">
    <property type="entry name" value="N4_N6_ade-DNA_methylase"/>
</dbReference>
<comment type="catalytic activity">
    <reaction evidence="5">
        <text>a 2'-deoxyadenosine in DNA + S-adenosyl-L-methionine = an N(6)-methyl-2'-deoxyadenosine in DNA + S-adenosyl-L-homocysteine + H(+)</text>
        <dbReference type="Rhea" id="RHEA:15197"/>
        <dbReference type="Rhea" id="RHEA-COMP:12418"/>
        <dbReference type="Rhea" id="RHEA-COMP:12419"/>
        <dbReference type="ChEBI" id="CHEBI:15378"/>
        <dbReference type="ChEBI" id="CHEBI:57856"/>
        <dbReference type="ChEBI" id="CHEBI:59789"/>
        <dbReference type="ChEBI" id="CHEBI:90615"/>
        <dbReference type="ChEBI" id="CHEBI:90616"/>
        <dbReference type="EC" id="2.1.1.72"/>
    </reaction>
</comment>
<evidence type="ECO:0000313" key="7">
    <source>
        <dbReference type="EMBL" id="SDM42355.1"/>
    </source>
</evidence>
<reference evidence="8" key="1">
    <citation type="submission" date="2016-10" db="EMBL/GenBank/DDBJ databases">
        <authorList>
            <person name="Varghese N."/>
            <person name="Submissions S."/>
        </authorList>
    </citation>
    <scope>NUCLEOTIDE SEQUENCE [LARGE SCALE GENOMIC DNA]</scope>
    <source>
        <strain evidence="8">CGMCC 1.6199</strain>
    </source>
</reference>
<feature type="domain" description="Type II methyltransferase M.TaqI-like" evidence="6">
    <location>
        <begin position="235"/>
        <end position="380"/>
    </location>
</feature>
<gene>
    <name evidence="7" type="ORF">SAMN05216244_2425</name>
</gene>
<proteinExistence type="predicted"/>
<evidence type="ECO:0000313" key="8">
    <source>
        <dbReference type="Proteomes" id="UP000182347"/>
    </source>
</evidence>
<evidence type="ECO:0000256" key="3">
    <source>
        <dbReference type="ARBA" id="ARBA00022679"/>
    </source>
</evidence>
<evidence type="ECO:0000256" key="1">
    <source>
        <dbReference type="ARBA" id="ARBA00011900"/>
    </source>
</evidence>
<dbReference type="GO" id="GO:0009007">
    <property type="term" value="F:site-specific DNA-methyltransferase (adenine-specific) activity"/>
    <property type="evidence" value="ECO:0007669"/>
    <property type="project" value="UniProtKB-EC"/>
</dbReference>
<sequence>MSIKTTKSRDVTHETSSFRLNYKDFKKRIFALSSLLFNQRKKLYPKRDTSIIYEETISILTDLLFILLANQRNLIELSEDTDITLNLKMEVSNLRDHDITNEKWDEELHSLIRELYKIMKETRLNTDILSILVEDSWEKSKLTVLANKNGSSNNRREKGSYYTKDELIDVIVKNTIDPLCSNKSIKEILNLKIIDPAVGSGSFILSALKRILFHIKNLTKEDIDINSYKKEIIKNCLYGVDINPNALKSAIYSLWIEVGENQFPISTIKRNFVEGDSLLAREWNLKKNNYDEENLILLNNYLVGKLLNGDKVKDWEEEYEELFVKKGNGKLLNDDLIEKGRNSKTFIWQVSFKNVYKNSNGFDGVIGNPPWNKVKAHLKEFFIHYDLTIKGMQGKALKKYVEEEFLSQEYYKKLWNDHKKNVSSYSKAVNNSPQFQHQAYVINGRRQGGDRDLYKYFLELAYNLTCENGYVGFIIPAAFTHSEGTTGMRELLFNQNNIQLLFTVENRDNIFPIDSRFKYALLIFKKTKTGEADIKCRFMLRSLEEVNNSLKNNELLKIPSDLINLLSPNYKTLPDIKSQYEVELLKKIYKVHPLINSTRGWKIQFNRELDMTNDSNLFVHKEVINKEHKDYYPLYEGRMINQFDFAAKEYISGEGRQAKWGDLSWEAKKILPHFYVQKIEVEKKNIEANKARPGYCDIAGQTNERAVQTALIPRHTVAGNKVPTVRITPNDVAHNLLWIALTNSFVFDWLMRLRMSTTINFFHWNQLPLPLIDVFSNCGKKLVVNSAKLSLLSPYMDKEREELIHFYNGEVNSDEVKPVIYSNERQEIRAEIDALVANVFGLNLPDIAFVLYQFPLLDRKQPGLPGDKCLNNRGEGSYITRDLVLYHYLSINNQPTSQDIIEVYNQCNINIKEITGDIRRIDKRVNEAKELNAIAYVPGRK</sequence>
<dbReference type="Proteomes" id="UP000182347">
    <property type="component" value="Unassembled WGS sequence"/>
</dbReference>
<dbReference type="EC" id="2.1.1.72" evidence="1"/>
<evidence type="ECO:0000259" key="6">
    <source>
        <dbReference type="Pfam" id="PF07669"/>
    </source>
</evidence>
<keyword evidence="8" id="KW-1185">Reference proteome</keyword>
<dbReference type="PROSITE" id="PS00092">
    <property type="entry name" value="N6_MTASE"/>
    <property type="match status" value="1"/>
</dbReference>